<dbReference type="Proteomes" id="UP000050514">
    <property type="component" value="Unassembled WGS sequence"/>
</dbReference>
<keyword evidence="1" id="KW-0472">Membrane</keyword>
<accession>A0A0P6XS14</accession>
<keyword evidence="1" id="KW-1133">Transmembrane helix</keyword>
<evidence type="ECO:0000313" key="3">
    <source>
        <dbReference type="Proteomes" id="UP000050514"/>
    </source>
</evidence>
<dbReference type="EMBL" id="LGHJ01000007">
    <property type="protein sequence ID" value="KPL78035.1"/>
    <property type="molecule type" value="Genomic_DNA"/>
</dbReference>
<proteinExistence type="predicted"/>
<keyword evidence="1" id="KW-0812">Transmembrane</keyword>
<reference evidence="2 3" key="1">
    <citation type="submission" date="2015-07" db="EMBL/GenBank/DDBJ databases">
        <title>Draft genome of Bellilinea caldifistulae DSM 17877.</title>
        <authorList>
            <person name="Hemp J."/>
            <person name="Ward L.M."/>
            <person name="Pace L.A."/>
            <person name="Fischer W.W."/>
        </authorList>
    </citation>
    <scope>NUCLEOTIDE SEQUENCE [LARGE SCALE GENOMIC DNA]</scope>
    <source>
        <strain evidence="2 3">GOMI-1</strain>
    </source>
</reference>
<evidence type="ECO:0000256" key="1">
    <source>
        <dbReference type="SAM" id="Phobius"/>
    </source>
</evidence>
<protein>
    <submittedName>
        <fullName evidence="2">Uncharacterized protein</fullName>
    </submittedName>
</protein>
<feature type="transmembrane region" description="Helical" evidence="1">
    <location>
        <begin position="48"/>
        <end position="65"/>
    </location>
</feature>
<keyword evidence="3" id="KW-1185">Reference proteome</keyword>
<sequence length="70" mass="8022">MVNPFADNKLLATPIYAAESGDVPIPHFVEKIKNPQETKIAVRRKKRLILDTPELVIFLIAMVFWKNFLA</sequence>
<name>A0A0P6XS14_9CHLR</name>
<comment type="caution">
    <text evidence="2">The sequence shown here is derived from an EMBL/GenBank/DDBJ whole genome shotgun (WGS) entry which is preliminary data.</text>
</comment>
<dbReference type="AlphaFoldDB" id="A0A0P6XS14"/>
<evidence type="ECO:0000313" key="2">
    <source>
        <dbReference type="EMBL" id="KPL78035.1"/>
    </source>
</evidence>
<gene>
    <name evidence="2" type="ORF">AC812_02140</name>
</gene>
<organism evidence="2 3">
    <name type="scientific">Bellilinea caldifistulae</name>
    <dbReference type="NCBI Taxonomy" id="360411"/>
    <lineage>
        <taxon>Bacteria</taxon>
        <taxon>Bacillati</taxon>
        <taxon>Chloroflexota</taxon>
        <taxon>Anaerolineae</taxon>
        <taxon>Anaerolineales</taxon>
        <taxon>Anaerolineaceae</taxon>
        <taxon>Bellilinea</taxon>
    </lineage>
</organism>